<keyword evidence="2" id="KW-1185">Reference proteome</keyword>
<evidence type="ECO:0000313" key="2">
    <source>
        <dbReference type="Proteomes" id="UP001332192"/>
    </source>
</evidence>
<evidence type="ECO:0000313" key="1">
    <source>
        <dbReference type="EMBL" id="WRP16989.1"/>
    </source>
</evidence>
<gene>
    <name evidence="1" type="ORF">U7230_12990</name>
</gene>
<dbReference type="Proteomes" id="UP001332192">
    <property type="component" value="Chromosome"/>
</dbReference>
<reference evidence="1 2" key="1">
    <citation type="journal article" date="2024" name="Front. Microbiol.">
        <title>Novel thermophilic genera Geochorda gen. nov. and Carboxydochorda gen. nov. from the deep terrestrial subsurface reveal the ecophysiological diversity in the class Limnochordia.</title>
        <authorList>
            <person name="Karnachuk O.V."/>
            <person name="Lukina A.P."/>
            <person name="Avakyan M.R."/>
            <person name="Kadnikov V.V."/>
            <person name="Begmatov S."/>
            <person name="Beletsky A.V."/>
            <person name="Vlasova K.G."/>
            <person name="Novikov A.A."/>
            <person name="Shcherbakova V.A."/>
            <person name="Mardanov A.V."/>
            <person name="Ravin N.V."/>
        </authorList>
    </citation>
    <scope>NUCLEOTIDE SEQUENCE [LARGE SCALE GENOMIC DNA]</scope>
    <source>
        <strain evidence="1 2">L945</strain>
    </source>
</reference>
<proteinExistence type="predicted"/>
<dbReference type="EMBL" id="CP141615">
    <property type="protein sequence ID" value="WRP16989.1"/>
    <property type="molecule type" value="Genomic_DNA"/>
</dbReference>
<name>A0ABZ1BW24_9FIRM</name>
<protein>
    <submittedName>
        <fullName evidence="1">Uncharacterized protein</fullName>
    </submittedName>
</protein>
<dbReference type="RefSeq" id="WP_324716261.1">
    <property type="nucleotide sequence ID" value="NZ_CP141615.1"/>
</dbReference>
<accession>A0ABZ1BW24</accession>
<organism evidence="1 2">
    <name type="scientific">Carboxydichorda subterranea</name>
    <dbReference type="NCBI Taxonomy" id="3109565"/>
    <lineage>
        <taxon>Bacteria</taxon>
        <taxon>Bacillati</taxon>
        <taxon>Bacillota</taxon>
        <taxon>Limnochordia</taxon>
        <taxon>Limnochordales</taxon>
        <taxon>Geochordaceae</taxon>
        <taxon>Carboxydichorda</taxon>
    </lineage>
</organism>
<sequence>MAASGQRGRIGAIRSLLARHLSAQEMAVLGRLLDGWRINPFEWDRETGRCEVADAWMWRLGGGGGDAWLDEEEGRLSGREEPADGALEASGELDVLLRACEVLTEHACQLRDLGVIPERPDEGGQLTLSYEFTDAPDPMRAGNLDAGARFAVLLKDHQGFRVVDEDLGGIRRLSVTFSYRNDADFGSKKGQLDWLRELARRLSEDRPYRGDRV</sequence>